<evidence type="ECO:0000259" key="3">
    <source>
        <dbReference type="Pfam" id="PF00501"/>
    </source>
</evidence>
<dbReference type="RefSeq" id="WP_258331585.1">
    <property type="nucleotide sequence ID" value="NZ_JAPTGG010000007.1"/>
</dbReference>
<dbReference type="Pfam" id="PF00501">
    <property type="entry name" value="AMP-binding"/>
    <property type="match status" value="1"/>
</dbReference>
<dbReference type="InterPro" id="IPR020845">
    <property type="entry name" value="AMP-binding_CS"/>
</dbReference>
<dbReference type="PROSITE" id="PS00455">
    <property type="entry name" value="AMP_BINDING"/>
    <property type="match status" value="1"/>
</dbReference>
<organism evidence="4 5">
    <name type="scientific">Dasania phycosphaerae</name>
    <dbReference type="NCBI Taxonomy" id="2950436"/>
    <lineage>
        <taxon>Bacteria</taxon>
        <taxon>Pseudomonadati</taxon>
        <taxon>Pseudomonadota</taxon>
        <taxon>Gammaproteobacteria</taxon>
        <taxon>Cellvibrionales</taxon>
        <taxon>Spongiibacteraceae</taxon>
        <taxon>Dasania</taxon>
    </lineage>
</organism>
<dbReference type="GO" id="GO:0016874">
    <property type="term" value="F:ligase activity"/>
    <property type="evidence" value="ECO:0007669"/>
    <property type="project" value="UniProtKB-KW"/>
</dbReference>
<keyword evidence="1" id="KW-0436">Ligase</keyword>
<feature type="compositionally biased region" description="Polar residues" evidence="2">
    <location>
        <begin position="133"/>
        <end position="153"/>
    </location>
</feature>
<dbReference type="Gene3D" id="3.40.50.12780">
    <property type="entry name" value="N-terminal domain of ligase-like"/>
    <property type="match status" value="1"/>
</dbReference>
<dbReference type="InterPro" id="IPR000873">
    <property type="entry name" value="AMP-dep_synth/lig_dom"/>
</dbReference>
<dbReference type="Gene3D" id="3.30.300.30">
    <property type="match status" value="1"/>
</dbReference>
<dbReference type="InterPro" id="IPR042099">
    <property type="entry name" value="ANL_N_sf"/>
</dbReference>
<dbReference type="SUPFAM" id="SSF56801">
    <property type="entry name" value="Acetyl-CoA synthetase-like"/>
    <property type="match status" value="1"/>
</dbReference>
<keyword evidence="5" id="KW-1185">Reference proteome</keyword>
<evidence type="ECO:0000256" key="1">
    <source>
        <dbReference type="ARBA" id="ARBA00022598"/>
    </source>
</evidence>
<protein>
    <submittedName>
        <fullName evidence="4">AMP-binding protein</fullName>
    </submittedName>
</protein>
<evidence type="ECO:0000313" key="4">
    <source>
        <dbReference type="EMBL" id="MCZ0865437.1"/>
    </source>
</evidence>
<accession>A0A9J6RN60</accession>
<dbReference type="Proteomes" id="UP001069090">
    <property type="component" value="Unassembled WGS sequence"/>
</dbReference>
<feature type="domain" description="AMP-dependent synthetase/ligase" evidence="3">
    <location>
        <begin position="17"/>
        <end position="333"/>
    </location>
</feature>
<dbReference type="EMBL" id="JAPTGG010000007">
    <property type="protein sequence ID" value="MCZ0865437.1"/>
    <property type="molecule type" value="Genomic_DNA"/>
</dbReference>
<feature type="region of interest" description="Disordered" evidence="2">
    <location>
        <begin position="132"/>
        <end position="154"/>
    </location>
</feature>
<sequence length="498" mass="54572">MQTILTQLDANASLRSATHSLNNQQIRDQCQVYAAKLQAHNIKVLALCCDNSIDWVLLDLACQLAGICIIPLPTFFSQQQLSHIVQSNNIDAIVCERKDFFMTLLSSLALPATSQPQAYGALSIITLDKNHKQPNSQRYPKNTGKVTFTSGSTGRPKGVCLSHDQLIQQAKALNQRTGLGQHRHLCVLPLSTLLENVAGVYTTLLAGGELIVPSLQDLGFTGSCAINIKSLCSLITKHQVHSLIVTPQLLQCLLLAAESDWQPPGSLKFVAVGGAKMAQQLLDKAIALDIPVYEGYGLSECASVVSLNTPQQHQPTTVGQPLAQLQLNIEQDELVVTGNCMLGYANEPASWYPQKIATGDLASIDTQGYLQIKGRKKNLLISSYGRNISPEWLESELLANPDIDECVVFGDAQPYCVALISPRLSTISTALIQQYIDRLNKQLPDYARLRDWRLLPQPLRHTPNLMTANGRPKRDAIGQYYAELIASLYPSVVEESVL</sequence>
<dbReference type="PANTHER" id="PTHR43767:SF8">
    <property type="entry name" value="LONG-CHAIN-FATTY-ACID--COA LIGASE"/>
    <property type="match status" value="1"/>
</dbReference>
<evidence type="ECO:0000313" key="5">
    <source>
        <dbReference type="Proteomes" id="UP001069090"/>
    </source>
</evidence>
<dbReference type="PANTHER" id="PTHR43767">
    <property type="entry name" value="LONG-CHAIN-FATTY-ACID--COA LIGASE"/>
    <property type="match status" value="1"/>
</dbReference>
<dbReference type="Pfam" id="PF23562">
    <property type="entry name" value="AMP-binding_C_3"/>
    <property type="match status" value="1"/>
</dbReference>
<evidence type="ECO:0000256" key="2">
    <source>
        <dbReference type="SAM" id="MobiDB-lite"/>
    </source>
</evidence>
<dbReference type="AlphaFoldDB" id="A0A9J6RN60"/>
<reference evidence="4 5" key="1">
    <citation type="submission" date="2022-12" db="EMBL/GenBank/DDBJ databases">
        <title>Dasania phycosphaerae sp. nov., isolated from particulate material of the south coast of Korea.</title>
        <authorList>
            <person name="Jiang Y."/>
        </authorList>
    </citation>
    <scope>NUCLEOTIDE SEQUENCE [LARGE SCALE GENOMIC DNA]</scope>
    <source>
        <strain evidence="4 5">GY-19</strain>
    </source>
</reference>
<name>A0A9J6RN60_9GAMM</name>
<dbReference type="InterPro" id="IPR045851">
    <property type="entry name" value="AMP-bd_C_sf"/>
</dbReference>
<comment type="caution">
    <text evidence="4">The sequence shown here is derived from an EMBL/GenBank/DDBJ whole genome shotgun (WGS) entry which is preliminary data.</text>
</comment>
<dbReference type="InterPro" id="IPR050237">
    <property type="entry name" value="ATP-dep_AMP-bd_enzyme"/>
</dbReference>
<proteinExistence type="predicted"/>
<gene>
    <name evidence="4" type="ORF">O0V09_09505</name>
</gene>